<dbReference type="RefSeq" id="WP_011188963.1">
    <property type="nucleotide sequence ID" value="NC_006138.1"/>
</dbReference>
<name>Q6AMH4_DESPS</name>
<proteinExistence type="inferred from homology"/>
<dbReference type="GO" id="GO:0005886">
    <property type="term" value="C:plasma membrane"/>
    <property type="evidence" value="ECO:0007669"/>
    <property type="project" value="UniProtKB-SubCell"/>
</dbReference>
<feature type="transmembrane region" description="Helical" evidence="8">
    <location>
        <begin position="267"/>
        <end position="287"/>
    </location>
</feature>
<comment type="similarity">
    <text evidence="2">Belongs to the BCCT transporter (TC 2.A.15) family.</text>
</comment>
<keyword evidence="10" id="KW-1185">Reference proteome</keyword>
<reference evidence="10" key="1">
    <citation type="journal article" date="2004" name="Environ. Microbiol.">
        <title>The genome of Desulfotalea psychrophila, a sulfate-reducing bacterium from permanently cold Arctic sediments.</title>
        <authorList>
            <person name="Rabus R."/>
            <person name="Ruepp A."/>
            <person name="Frickey T."/>
            <person name="Rattei T."/>
            <person name="Fartmann B."/>
            <person name="Stark M."/>
            <person name="Bauer M."/>
            <person name="Zibat A."/>
            <person name="Lombardot T."/>
            <person name="Becker I."/>
            <person name="Amann J."/>
            <person name="Gellner K."/>
            <person name="Teeling H."/>
            <person name="Leuschner W.D."/>
            <person name="Gloeckner F.-O."/>
            <person name="Lupas A.N."/>
            <person name="Amann R."/>
            <person name="Klenk H.-P."/>
        </authorList>
    </citation>
    <scope>NUCLEOTIDE SEQUENCE [LARGE SCALE GENOMIC DNA]</scope>
    <source>
        <strain evidence="10">DSM 12343 / LSv54</strain>
    </source>
</reference>
<dbReference type="NCBIfam" id="TIGR00842">
    <property type="entry name" value="bcct"/>
    <property type="match status" value="1"/>
</dbReference>
<keyword evidence="3" id="KW-0813">Transport</keyword>
<dbReference type="HOGENOM" id="CLU_010118_6_0_7"/>
<dbReference type="InterPro" id="IPR000060">
    <property type="entry name" value="BCCT_transptr"/>
</dbReference>
<evidence type="ECO:0000256" key="2">
    <source>
        <dbReference type="ARBA" id="ARBA00005658"/>
    </source>
</evidence>
<keyword evidence="7 8" id="KW-0472">Membrane</keyword>
<evidence type="ECO:0000256" key="5">
    <source>
        <dbReference type="ARBA" id="ARBA00022692"/>
    </source>
</evidence>
<keyword evidence="6 8" id="KW-1133">Transmembrane helix</keyword>
<evidence type="ECO:0000313" key="10">
    <source>
        <dbReference type="Proteomes" id="UP000000602"/>
    </source>
</evidence>
<evidence type="ECO:0000313" key="9">
    <source>
        <dbReference type="EMBL" id="CAG36451.1"/>
    </source>
</evidence>
<dbReference type="STRING" id="177439.DP1722"/>
<dbReference type="Pfam" id="PF02028">
    <property type="entry name" value="BCCT"/>
    <property type="match status" value="1"/>
</dbReference>
<organism evidence="9 10">
    <name type="scientific">Desulfotalea psychrophila (strain LSv54 / DSM 12343)</name>
    <dbReference type="NCBI Taxonomy" id="177439"/>
    <lineage>
        <taxon>Bacteria</taxon>
        <taxon>Pseudomonadati</taxon>
        <taxon>Thermodesulfobacteriota</taxon>
        <taxon>Desulfobulbia</taxon>
        <taxon>Desulfobulbales</taxon>
        <taxon>Desulfocapsaceae</taxon>
        <taxon>Desulfotalea</taxon>
    </lineage>
</organism>
<evidence type="ECO:0000256" key="8">
    <source>
        <dbReference type="SAM" id="Phobius"/>
    </source>
</evidence>
<dbReference type="GO" id="GO:0022857">
    <property type="term" value="F:transmembrane transporter activity"/>
    <property type="evidence" value="ECO:0007669"/>
    <property type="project" value="InterPro"/>
</dbReference>
<feature type="transmembrane region" description="Helical" evidence="8">
    <location>
        <begin position="413"/>
        <end position="434"/>
    </location>
</feature>
<evidence type="ECO:0000256" key="3">
    <source>
        <dbReference type="ARBA" id="ARBA00022448"/>
    </source>
</evidence>
<comment type="subcellular location">
    <subcellularLocation>
        <location evidence="1">Cell membrane</location>
        <topology evidence="1">Multi-pass membrane protein</topology>
    </subcellularLocation>
</comment>
<dbReference type="AlphaFoldDB" id="Q6AMH4"/>
<feature type="transmembrane region" description="Helical" evidence="8">
    <location>
        <begin position="20"/>
        <end position="38"/>
    </location>
</feature>
<feature type="transmembrane region" description="Helical" evidence="8">
    <location>
        <begin position="97"/>
        <end position="119"/>
    </location>
</feature>
<evidence type="ECO:0000256" key="6">
    <source>
        <dbReference type="ARBA" id="ARBA00022989"/>
    </source>
</evidence>
<feature type="transmembrane region" description="Helical" evidence="8">
    <location>
        <begin position="237"/>
        <end position="255"/>
    </location>
</feature>
<feature type="transmembrane region" description="Helical" evidence="8">
    <location>
        <begin position="476"/>
        <end position="500"/>
    </location>
</feature>
<protein>
    <submittedName>
        <fullName evidence="9">Probable transport protein</fullName>
    </submittedName>
</protein>
<dbReference type="KEGG" id="dps:DP1722"/>
<dbReference type="EMBL" id="CR522870">
    <property type="protein sequence ID" value="CAG36451.1"/>
    <property type="molecule type" value="Genomic_DNA"/>
</dbReference>
<dbReference type="eggNOG" id="COG1292">
    <property type="taxonomic scope" value="Bacteria"/>
</dbReference>
<sequence length="511" mass="56220">MNEICPPEENATQRNICYTSFFWVVFLVISSCLPLLLAPKASAKYIGIAFHFITNELGWLYMLAGLVSFIFVLWLAFGPLGDKKLGEEKEYSTFSWIGMLICAGVGAGVLFGGAIEWAYYMSYPLQGETVGSKKAIEWAGAYGLFHWGPVCWAIYATLAVPMAYNYYVKKVPILNIAQTCKGVLGERANHWPGKVINIFFMAGLVAGSATALGIGVPVIAACLVSVFGFAPSFQLEFLTLLGITMLFCMTSYLGLKNGLSKLSDLNVYAALFLLLFVLIVGPSVFIIETSLASLGLLTTEIVRMATWMDPSSETSFVKDWTVFYYAWFVAYAPFMGLFIAKISRGRTVREVVLGPVILASLGCGLFYLIFGNFGLHLQLTGQLDVVELVKTNKGATVIMQIADFLPWAPLYKLLYALVMAISMATTLDAVSFALSASTTKQLQPDEEPAHWNRLFWAIVLGFIPTGMLFIDGPLSILQTASIVVGLPVLFIIWLGVYSFLKDYLRDGWLTD</sequence>
<evidence type="ECO:0000256" key="7">
    <source>
        <dbReference type="ARBA" id="ARBA00023136"/>
    </source>
</evidence>
<feature type="transmembrane region" description="Helical" evidence="8">
    <location>
        <begin position="352"/>
        <end position="370"/>
    </location>
</feature>
<feature type="transmembrane region" description="Helical" evidence="8">
    <location>
        <begin position="322"/>
        <end position="340"/>
    </location>
</feature>
<dbReference type="PANTHER" id="PTHR30047:SF7">
    <property type="entry name" value="HIGH-AFFINITY CHOLINE TRANSPORT PROTEIN"/>
    <property type="match status" value="1"/>
</dbReference>
<dbReference type="Proteomes" id="UP000000602">
    <property type="component" value="Chromosome"/>
</dbReference>
<evidence type="ECO:0000256" key="1">
    <source>
        <dbReference type="ARBA" id="ARBA00004651"/>
    </source>
</evidence>
<feature type="transmembrane region" description="Helical" evidence="8">
    <location>
        <begin position="198"/>
        <end position="231"/>
    </location>
</feature>
<dbReference type="OrthoDB" id="9775735at2"/>
<feature type="transmembrane region" description="Helical" evidence="8">
    <location>
        <begin position="454"/>
        <end position="470"/>
    </location>
</feature>
<gene>
    <name evidence="9" type="ordered locus">DP1722</name>
</gene>
<dbReference type="PANTHER" id="PTHR30047">
    <property type="entry name" value="HIGH-AFFINITY CHOLINE TRANSPORT PROTEIN-RELATED"/>
    <property type="match status" value="1"/>
</dbReference>
<evidence type="ECO:0000256" key="4">
    <source>
        <dbReference type="ARBA" id="ARBA00022475"/>
    </source>
</evidence>
<keyword evidence="5 8" id="KW-0812">Transmembrane</keyword>
<feature type="transmembrane region" description="Helical" evidence="8">
    <location>
        <begin position="59"/>
        <end position="77"/>
    </location>
</feature>
<accession>Q6AMH4</accession>
<keyword evidence="4" id="KW-1003">Cell membrane</keyword>